<proteinExistence type="predicted"/>
<dbReference type="CDD" id="cd02440">
    <property type="entry name" value="AdoMet_MTases"/>
    <property type="match status" value="1"/>
</dbReference>
<dbReference type="Pfam" id="PF01170">
    <property type="entry name" value="UPF0020"/>
    <property type="match status" value="1"/>
</dbReference>
<dbReference type="OrthoDB" id="1637728at2"/>
<dbReference type="Proteomes" id="UP000007967">
    <property type="component" value="Chromosome"/>
</dbReference>
<dbReference type="KEGG" id="kfl:Kfla_3965"/>
<reference evidence="3" key="1">
    <citation type="submission" date="2009-09" db="EMBL/GenBank/DDBJ databases">
        <title>The complete genome of Kribbella flavida DSM 17836.</title>
        <authorList>
            <consortium name="US DOE Joint Genome Institute (JGI-PGF)"/>
            <person name="Lucas S."/>
            <person name="Copeland A."/>
            <person name="Lapidus A."/>
            <person name="Glavina del Rio T."/>
            <person name="Dalin E."/>
            <person name="Tice H."/>
            <person name="Bruce D."/>
            <person name="Goodwin L."/>
            <person name="Pitluck S."/>
            <person name="Kyrpides N."/>
            <person name="Mavromatis K."/>
            <person name="Ivanova N."/>
            <person name="Saunders E."/>
            <person name="Brettin T."/>
            <person name="Detter J.C."/>
            <person name="Han C."/>
            <person name="Larimer F."/>
            <person name="Land M."/>
            <person name="Hauser L."/>
            <person name="Markowitz V."/>
            <person name="Cheng J.-F."/>
            <person name="Hugenholtz P."/>
            <person name="Woyke T."/>
            <person name="Wu D."/>
            <person name="Pukall R."/>
            <person name="Klenk H.-P."/>
            <person name="Eisen J.A."/>
        </authorList>
    </citation>
    <scope>NUCLEOTIDE SEQUENCE [LARGE SCALE GENOMIC DNA]</scope>
    <source>
        <strain evidence="3">DSM 17836 / JCM 10339 / NBRC 14399</strain>
    </source>
</reference>
<dbReference type="SUPFAM" id="SSF53335">
    <property type="entry name" value="S-adenosyl-L-methionine-dependent methyltransferases"/>
    <property type="match status" value="1"/>
</dbReference>
<gene>
    <name evidence="2" type="ordered locus">Kfla_3965</name>
</gene>
<evidence type="ECO:0000313" key="2">
    <source>
        <dbReference type="EMBL" id="ADB33016.1"/>
    </source>
</evidence>
<dbReference type="InterPro" id="IPR000241">
    <property type="entry name" value="RlmKL-like_Mtase"/>
</dbReference>
<evidence type="ECO:0000313" key="3">
    <source>
        <dbReference type="Proteomes" id="UP000007967"/>
    </source>
</evidence>
<name>D2PR68_KRIFD</name>
<dbReference type="AlphaFoldDB" id="D2PR68"/>
<dbReference type="EMBL" id="CP001736">
    <property type="protein sequence ID" value="ADB33016.1"/>
    <property type="molecule type" value="Genomic_DNA"/>
</dbReference>
<dbReference type="HOGENOM" id="CLU_052320_0_0_11"/>
<organism evidence="2 3">
    <name type="scientific">Kribbella flavida (strain DSM 17836 / JCM 10339 / NBRC 14399)</name>
    <dbReference type="NCBI Taxonomy" id="479435"/>
    <lineage>
        <taxon>Bacteria</taxon>
        <taxon>Bacillati</taxon>
        <taxon>Actinomycetota</taxon>
        <taxon>Actinomycetes</taxon>
        <taxon>Propionibacteriales</taxon>
        <taxon>Kribbellaceae</taxon>
        <taxon>Kribbella</taxon>
    </lineage>
</organism>
<dbReference type="GO" id="GO:0030488">
    <property type="term" value="P:tRNA methylation"/>
    <property type="evidence" value="ECO:0007669"/>
    <property type="project" value="TreeGrafter"/>
</dbReference>
<dbReference type="InterPro" id="IPR029063">
    <property type="entry name" value="SAM-dependent_MTases_sf"/>
</dbReference>
<dbReference type="RefSeq" id="WP_012921572.1">
    <property type="nucleotide sequence ID" value="NC_013729.1"/>
</dbReference>
<evidence type="ECO:0000259" key="1">
    <source>
        <dbReference type="Pfam" id="PF01170"/>
    </source>
</evidence>
<reference evidence="2 3" key="2">
    <citation type="journal article" date="2010" name="Stand. Genomic Sci.">
        <title>Complete genome sequence of Kribbella flavida type strain (IFO 14399).</title>
        <authorList>
            <person name="Pukall R."/>
            <person name="Lapidus A."/>
            <person name="Glavina Del Rio T."/>
            <person name="Copeland A."/>
            <person name="Tice H."/>
            <person name="Cheng J.-F."/>
            <person name="Lucas S."/>
            <person name="Chen F."/>
            <person name="Nolan M."/>
            <person name="LaButti K."/>
            <person name="Pati A."/>
            <person name="Ivanova N."/>
            <person name="Mavrommatis K."/>
            <person name="Mikhailova N."/>
            <person name="Pitluck S."/>
            <person name="Bruce D."/>
            <person name="Goodwin L."/>
            <person name="Land M."/>
            <person name="Hauser L."/>
            <person name="Chang Y.-J."/>
            <person name="Jeffries C.D."/>
            <person name="Chen A."/>
            <person name="Palaniappan K."/>
            <person name="Chain P."/>
            <person name="Rohde M."/>
            <person name="Goeker M."/>
            <person name="Bristow J."/>
            <person name="Eisen J.A."/>
            <person name="Markowitz V."/>
            <person name="Hugenholtz P."/>
            <person name="Kyrpides N.C."/>
            <person name="Klenk H.-P."/>
            <person name="Brettin T."/>
        </authorList>
    </citation>
    <scope>NUCLEOTIDE SEQUENCE [LARGE SCALE GENOMIC DNA]</scope>
    <source>
        <strain evidence="3">DSM 17836 / JCM 10339 / NBRC 14399</strain>
    </source>
</reference>
<sequence length="328" mass="35116">MSHPVLDLPCLALDQPVRDHVVLRTVAGAEDLITGLDVIAGSPARLTCRVDGALRELHDLRLFSTLAVLVPDTTAVLRSATSGVTSALRSETPLRFRIAPATPDHDALNVALVNELGWLEDPGDWTVNFVGGPNGWEAEIGPFHWSRRFGRLDRLPWSTKPVVAEVLTRLAKLRPGHRVLDPFCGTGTLLAAASAAVGAPVILLGSDLDPRAIALAGANLSRLAIPADLPVASAESLDHAEHSVDRVIANLPFGKLVGSHAGNAKLYPAALREIARLLPRSGRAVLLTDDKRLFEDAVARTRGLKIVRRRVLGDSGVTPTAYVLTLRR</sequence>
<accession>D2PR68</accession>
<dbReference type="eggNOG" id="COG0116">
    <property type="taxonomic scope" value="Bacteria"/>
</dbReference>
<dbReference type="Gene3D" id="3.40.50.150">
    <property type="entry name" value="Vaccinia Virus protein VP39"/>
    <property type="match status" value="1"/>
</dbReference>
<keyword evidence="2" id="KW-0489">Methyltransferase</keyword>
<dbReference type="GO" id="GO:0016423">
    <property type="term" value="F:tRNA (guanine) methyltransferase activity"/>
    <property type="evidence" value="ECO:0007669"/>
    <property type="project" value="TreeGrafter"/>
</dbReference>
<dbReference type="PANTHER" id="PTHR14911:SF13">
    <property type="entry name" value="TRNA (GUANINE(6)-N2)-METHYLTRANSFERASE THUMP3"/>
    <property type="match status" value="1"/>
</dbReference>
<dbReference type="PANTHER" id="PTHR14911">
    <property type="entry name" value="THUMP DOMAIN-CONTAINING"/>
    <property type="match status" value="1"/>
</dbReference>
<protein>
    <submittedName>
        <fullName evidence="2">Putative RNA methylase</fullName>
    </submittedName>
</protein>
<keyword evidence="2" id="KW-0808">Transferase</keyword>
<feature type="domain" description="Ribosomal RNA large subunit methyltransferase K/L-like methyltransferase" evidence="1">
    <location>
        <begin position="158"/>
        <end position="302"/>
    </location>
</feature>
<keyword evidence="3" id="KW-1185">Reference proteome</keyword>
<dbReference type="STRING" id="479435.Kfla_3965"/>